<dbReference type="PANTHER" id="PTHR23153:SF38">
    <property type="entry name" value="UBX DOMAIN-CONTAINING PROTEIN 6"/>
    <property type="match status" value="1"/>
</dbReference>
<evidence type="ECO:0000313" key="3">
    <source>
        <dbReference type="Proteomes" id="UP001174909"/>
    </source>
</evidence>
<dbReference type="CDD" id="cd16119">
    <property type="entry name" value="UBX_UBXN6"/>
    <property type="match status" value="1"/>
</dbReference>
<proteinExistence type="predicted"/>
<dbReference type="Proteomes" id="UP001174909">
    <property type="component" value="Unassembled WGS sequence"/>
</dbReference>
<comment type="caution">
    <text evidence="2">The sequence shown here is derived from an EMBL/GenBank/DDBJ whole genome shotgun (WGS) entry which is preliminary data.</text>
</comment>
<dbReference type="PANTHER" id="PTHR23153">
    <property type="entry name" value="UBX-RELATED"/>
    <property type="match status" value="1"/>
</dbReference>
<evidence type="ECO:0000259" key="1">
    <source>
        <dbReference type="PROSITE" id="PS50033"/>
    </source>
</evidence>
<dbReference type="InterPro" id="IPR001012">
    <property type="entry name" value="UBX_dom"/>
</dbReference>
<gene>
    <name evidence="2" type="ORF">GBAR_LOCUS31832</name>
</gene>
<dbReference type="InterPro" id="IPR029071">
    <property type="entry name" value="Ubiquitin-like_domsf"/>
</dbReference>
<dbReference type="EMBL" id="CASHTH010004529">
    <property type="protein sequence ID" value="CAI8058543.1"/>
    <property type="molecule type" value="Genomic_DNA"/>
</dbReference>
<dbReference type="GO" id="GO:0005737">
    <property type="term" value="C:cytoplasm"/>
    <property type="evidence" value="ECO:0007669"/>
    <property type="project" value="TreeGrafter"/>
</dbReference>
<name>A0AA35U1P0_GEOBA</name>
<dbReference type="SUPFAM" id="SSF54236">
    <property type="entry name" value="Ubiquitin-like"/>
    <property type="match status" value="1"/>
</dbReference>
<dbReference type="PROSITE" id="PS50033">
    <property type="entry name" value="UBX"/>
    <property type="match status" value="1"/>
</dbReference>
<organism evidence="2 3">
    <name type="scientific">Geodia barretti</name>
    <name type="common">Barrett's horny sponge</name>
    <dbReference type="NCBI Taxonomy" id="519541"/>
    <lineage>
        <taxon>Eukaryota</taxon>
        <taxon>Metazoa</taxon>
        <taxon>Porifera</taxon>
        <taxon>Demospongiae</taxon>
        <taxon>Heteroscleromorpha</taxon>
        <taxon>Tetractinellida</taxon>
        <taxon>Astrophorina</taxon>
        <taxon>Geodiidae</taxon>
        <taxon>Geodia</taxon>
    </lineage>
</organism>
<feature type="domain" description="UBX" evidence="1">
    <location>
        <begin position="58"/>
        <end position="125"/>
    </location>
</feature>
<keyword evidence="3" id="KW-1185">Reference proteome</keyword>
<dbReference type="SMART" id="SM00166">
    <property type="entry name" value="UBX"/>
    <property type="match status" value="1"/>
</dbReference>
<protein>
    <submittedName>
        <fullName evidence="2">UBX domain-containing protein 6</fullName>
    </submittedName>
</protein>
<reference evidence="2" key="1">
    <citation type="submission" date="2023-03" db="EMBL/GenBank/DDBJ databases">
        <authorList>
            <person name="Steffen K."/>
            <person name="Cardenas P."/>
        </authorList>
    </citation>
    <scope>NUCLEOTIDE SEQUENCE</scope>
</reference>
<evidence type="ECO:0000313" key="2">
    <source>
        <dbReference type="EMBL" id="CAI8058543.1"/>
    </source>
</evidence>
<dbReference type="Gene3D" id="3.10.20.90">
    <property type="entry name" value="Phosphatidylinositol 3-kinase Catalytic Subunit, Chain A, domain 1"/>
    <property type="match status" value="1"/>
</dbReference>
<sequence>MSTIRSRRRTLQLSVEEIRREQKLKLDAVELSQQLRTKAMRERDEVRAAAKFYRYSLVRIRLPDGLFLQAAFRPLEKLQAVREVVSSALVDGSLTFSLSAFGQPLKNDSETLAALSLVPSAVLNLSWNGAGPQSPDSRTWIPDCCRGSRDCETCEVTLHNFMSSLPQFIPHCANCNSVACCCFSFVVVVLAI</sequence>
<accession>A0AA35U1P0</accession>
<dbReference type="AlphaFoldDB" id="A0AA35U1P0"/>
<dbReference type="Pfam" id="PF00789">
    <property type="entry name" value="UBX"/>
    <property type="match status" value="1"/>
</dbReference>